<organism evidence="1 2">
    <name type="scientific">Ancylostoma duodenale</name>
    <dbReference type="NCBI Taxonomy" id="51022"/>
    <lineage>
        <taxon>Eukaryota</taxon>
        <taxon>Metazoa</taxon>
        <taxon>Ecdysozoa</taxon>
        <taxon>Nematoda</taxon>
        <taxon>Chromadorea</taxon>
        <taxon>Rhabditida</taxon>
        <taxon>Rhabditina</taxon>
        <taxon>Rhabditomorpha</taxon>
        <taxon>Strongyloidea</taxon>
        <taxon>Ancylostomatidae</taxon>
        <taxon>Ancylostomatinae</taxon>
        <taxon>Ancylostoma</taxon>
    </lineage>
</organism>
<dbReference type="AlphaFoldDB" id="A0A0C2GSZ5"/>
<dbReference type="Gene3D" id="3.40.33.10">
    <property type="entry name" value="CAP"/>
    <property type="match status" value="1"/>
</dbReference>
<evidence type="ECO:0000313" key="2">
    <source>
        <dbReference type="Proteomes" id="UP000054047"/>
    </source>
</evidence>
<dbReference type="Proteomes" id="UP000054047">
    <property type="component" value="Unassembled WGS sequence"/>
</dbReference>
<dbReference type="EMBL" id="KN728106">
    <property type="protein sequence ID" value="KIH64370.1"/>
    <property type="molecule type" value="Genomic_DNA"/>
</dbReference>
<sequence length="95" mass="10906">MYEMRYDTAMEVEAQAYANSCPEGGSPVSTRPNSGENNQTFFSIIISNDDAITNIWWTQILKNGVNNQMKYNEYLEQKPMAPTAFTQVCHFIDRK</sequence>
<accession>A0A0C2GSZ5</accession>
<dbReference type="SUPFAM" id="SSF55797">
    <property type="entry name" value="PR-1-like"/>
    <property type="match status" value="1"/>
</dbReference>
<dbReference type="OrthoDB" id="5874910at2759"/>
<keyword evidence="2" id="KW-1185">Reference proteome</keyword>
<protein>
    <recommendedName>
        <fullName evidence="3">SCP domain-containing protein</fullName>
    </recommendedName>
</protein>
<evidence type="ECO:0008006" key="3">
    <source>
        <dbReference type="Google" id="ProtNLM"/>
    </source>
</evidence>
<gene>
    <name evidence="1" type="ORF">ANCDUO_05321</name>
</gene>
<dbReference type="InterPro" id="IPR035940">
    <property type="entry name" value="CAP_sf"/>
</dbReference>
<reference evidence="1 2" key="1">
    <citation type="submission" date="2013-12" db="EMBL/GenBank/DDBJ databases">
        <title>Draft genome of the parsitic nematode Ancylostoma duodenale.</title>
        <authorList>
            <person name="Mitreva M."/>
        </authorList>
    </citation>
    <scope>NUCLEOTIDE SEQUENCE [LARGE SCALE GENOMIC DNA]</scope>
    <source>
        <strain evidence="1 2">Zhejiang</strain>
    </source>
</reference>
<evidence type="ECO:0000313" key="1">
    <source>
        <dbReference type="EMBL" id="KIH64370.1"/>
    </source>
</evidence>
<name>A0A0C2GSZ5_9BILA</name>
<proteinExistence type="predicted"/>